<dbReference type="CDD" id="cd05403">
    <property type="entry name" value="NT_KNTase_like"/>
    <property type="match status" value="1"/>
</dbReference>
<evidence type="ECO:0000313" key="6">
    <source>
        <dbReference type="Proteomes" id="UP000431092"/>
    </source>
</evidence>
<feature type="region of interest" description="Disordered" evidence="2">
    <location>
        <begin position="1"/>
        <end position="20"/>
    </location>
</feature>
<evidence type="ECO:0000313" key="5">
    <source>
        <dbReference type="EMBL" id="MTB72193.1"/>
    </source>
</evidence>
<dbReference type="Proteomes" id="UP000431092">
    <property type="component" value="Unassembled WGS sequence"/>
</dbReference>
<keyword evidence="1" id="KW-0808">Transferase</keyword>
<dbReference type="Gene3D" id="3.30.460.10">
    <property type="entry name" value="Beta Polymerase, domain 2"/>
    <property type="match status" value="1"/>
</dbReference>
<dbReference type="AlphaFoldDB" id="A0A6I3IHU4"/>
<evidence type="ECO:0000259" key="3">
    <source>
        <dbReference type="Pfam" id="PF01909"/>
    </source>
</evidence>
<accession>A0A6I3IHU4</accession>
<gene>
    <name evidence="5" type="ORF">GGG17_09475</name>
</gene>
<reference evidence="5 6" key="1">
    <citation type="submission" date="2019-11" db="EMBL/GenBank/DDBJ databases">
        <title>Whole genome sequencing identifies a novel species of the genus Arsenicicoccus isolated from human blood.</title>
        <authorList>
            <person name="Jeong J.H."/>
            <person name="Kweon O.J."/>
            <person name="Kim H.R."/>
            <person name="Kim T.-H."/>
            <person name="Ha S.-M."/>
            <person name="Lee M.-K."/>
        </authorList>
    </citation>
    <scope>NUCLEOTIDE SEQUENCE [LARGE SCALE GENOMIC DNA]</scope>
    <source>
        <strain evidence="5 6">MKL-02</strain>
    </source>
</reference>
<evidence type="ECO:0000256" key="2">
    <source>
        <dbReference type="SAM" id="MobiDB-lite"/>
    </source>
</evidence>
<proteinExistence type="predicted"/>
<feature type="domain" description="Polymerase nucleotidyl transferase" evidence="3">
    <location>
        <begin position="29"/>
        <end position="74"/>
    </location>
</feature>
<dbReference type="Pfam" id="PF01909">
    <property type="entry name" value="NTP_transf_2"/>
    <property type="match status" value="1"/>
</dbReference>
<dbReference type="InterPro" id="IPR025184">
    <property type="entry name" value="AadA_C"/>
</dbReference>
<dbReference type="SUPFAM" id="SSF81301">
    <property type="entry name" value="Nucleotidyltransferase"/>
    <property type="match status" value="1"/>
</dbReference>
<evidence type="ECO:0000259" key="4">
    <source>
        <dbReference type="Pfam" id="PF13427"/>
    </source>
</evidence>
<protein>
    <submittedName>
        <fullName evidence="5">DUF4111 domain-containing protein</fullName>
    </submittedName>
</protein>
<feature type="domain" description="Adenylyltransferase AadA C-terminal" evidence="4">
    <location>
        <begin position="178"/>
        <end position="241"/>
    </location>
</feature>
<dbReference type="InterPro" id="IPR002934">
    <property type="entry name" value="Polymerase_NTP_transf_dom"/>
</dbReference>
<name>A0A6I3IHU4_9MICO</name>
<dbReference type="Pfam" id="PF13427">
    <property type="entry name" value="AadA_C"/>
    <property type="match status" value="1"/>
</dbReference>
<evidence type="ECO:0000256" key="1">
    <source>
        <dbReference type="ARBA" id="ARBA00022679"/>
    </source>
</evidence>
<dbReference type="InterPro" id="IPR043519">
    <property type="entry name" value="NT_sf"/>
</dbReference>
<comment type="caution">
    <text evidence="5">The sequence shown here is derived from an EMBL/GenBank/DDBJ whole genome shotgun (WGS) entry which is preliminary data.</text>
</comment>
<keyword evidence="6" id="KW-1185">Reference proteome</keyword>
<dbReference type="GO" id="GO:0016779">
    <property type="term" value="F:nucleotidyltransferase activity"/>
    <property type="evidence" value="ECO:0007669"/>
    <property type="project" value="InterPro"/>
</dbReference>
<organism evidence="5 6">
    <name type="scientific">Arsenicicoccus cauae</name>
    <dbReference type="NCBI Taxonomy" id="2663847"/>
    <lineage>
        <taxon>Bacteria</taxon>
        <taxon>Bacillati</taxon>
        <taxon>Actinomycetota</taxon>
        <taxon>Actinomycetes</taxon>
        <taxon>Micrococcales</taxon>
        <taxon>Intrasporangiaceae</taxon>
        <taxon>Arsenicicoccus</taxon>
    </lineage>
</organism>
<dbReference type="EMBL" id="WLVL01000037">
    <property type="protein sequence ID" value="MTB72193.1"/>
    <property type="molecule type" value="Genomic_DNA"/>
</dbReference>
<sequence>MAPPMRSGCRRHDGVGPMTTPWQPLADRVLAALREQLGDDLVGVYVHGSAALGGFVRGRSDLDVLAVVSEGEGEGQPHERDWAAVGAAVSTVGDEWTPLELSVIRRSLAESPHEPWDFAVHVTASDGAQPDSRVVLDRGDGDPDLLLHLAVVRAAGIALHGPAPAELVGAIDRDEVLAQLVDELRWGVDNADEGYAVLNACRALRFAETGELVSKVDGAEWLLEQRPEHEVVVRRALDAQRRGIRLDGATMAGRALVQDVLDDLTWA</sequence>